<comment type="caution">
    <text evidence="1">The sequence shown here is derived from an EMBL/GenBank/DDBJ whole genome shotgun (WGS) entry which is preliminary data.</text>
</comment>
<name>A0ABW3EQW0_9ACTN</name>
<reference evidence="2" key="1">
    <citation type="journal article" date="2019" name="Int. J. Syst. Evol. Microbiol.">
        <title>The Global Catalogue of Microorganisms (GCM) 10K type strain sequencing project: providing services to taxonomists for standard genome sequencing and annotation.</title>
        <authorList>
            <consortium name="The Broad Institute Genomics Platform"/>
            <consortium name="The Broad Institute Genome Sequencing Center for Infectious Disease"/>
            <person name="Wu L."/>
            <person name="Ma J."/>
        </authorList>
    </citation>
    <scope>NUCLEOTIDE SEQUENCE [LARGE SCALE GENOMIC DNA]</scope>
    <source>
        <strain evidence="2">JCM 31202</strain>
    </source>
</reference>
<evidence type="ECO:0000313" key="1">
    <source>
        <dbReference type="EMBL" id="MFD0901899.1"/>
    </source>
</evidence>
<evidence type="ECO:0000313" key="2">
    <source>
        <dbReference type="Proteomes" id="UP001596972"/>
    </source>
</evidence>
<dbReference type="Proteomes" id="UP001596972">
    <property type="component" value="Unassembled WGS sequence"/>
</dbReference>
<proteinExistence type="predicted"/>
<sequence>MHGHDIARTVGERLPIDPGHVPMILAGMHQVMPGWGDPATAGGRTATYQVRQRAAARALATWC</sequence>
<dbReference type="EMBL" id="JBHTJA010000027">
    <property type="protein sequence ID" value="MFD0901899.1"/>
    <property type="molecule type" value="Genomic_DNA"/>
</dbReference>
<gene>
    <name evidence="1" type="ORF">ACFQ11_15975</name>
</gene>
<organism evidence="1 2">
    <name type="scientific">Actinomadura sediminis</name>
    <dbReference type="NCBI Taxonomy" id="1038904"/>
    <lineage>
        <taxon>Bacteria</taxon>
        <taxon>Bacillati</taxon>
        <taxon>Actinomycetota</taxon>
        <taxon>Actinomycetes</taxon>
        <taxon>Streptosporangiales</taxon>
        <taxon>Thermomonosporaceae</taxon>
        <taxon>Actinomadura</taxon>
    </lineage>
</organism>
<keyword evidence="2" id="KW-1185">Reference proteome</keyword>
<accession>A0ABW3EQW0</accession>
<protein>
    <submittedName>
        <fullName evidence="1">Uncharacterized protein</fullName>
    </submittedName>
</protein>
<dbReference type="RefSeq" id="WP_378299143.1">
    <property type="nucleotide sequence ID" value="NZ_JBHTJA010000027.1"/>
</dbReference>